<evidence type="ECO:0000313" key="2">
    <source>
        <dbReference type="EMBL" id="KAF8695385.1"/>
    </source>
</evidence>
<name>A0A835BBP7_9POAL</name>
<evidence type="ECO:0000256" key="1">
    <source>
        <dbReference type="ARBA" id="ARBA00006974"/>
    </source>
</evidence>
<gene>
    <name evidence="2" type="ORF">HU200_037618</name>
</gene>
<dbReference type="AlphaFoldDB" id="A0A835BBP7"/>
<organism evidence="2 3">
    <name type="scientific">Digitaria exilis</name>
    <dbReference type="NCBI Taxonomy" id="1010633"/>
    <lineage>
        <taxon>Eukaryota</taxon>
        <taxon>Viridiplantae</taxon>
        <taxon>Streptophyta</taxon>
        <taxon>Embryophyta</taxon>
        <taxon>Tracheophyta</taxon>
        <taxon>Spermatophyta</taxon>
        <taxon>Magnoliopsida</taxon>
        <taxon>Liliopsida</taxon>
        <taxon>Poales</taxon>
        <taxon>Poaceae</taxon>
        <taxon>PACMAD clade</taxon>
        <taxon>Panicoideae</taxon>
        <taxon>Panicodae</taxon>
        <taxon>Paniceae</taxon>
        <taxon>Anthephorinae</taxon>
        <taxon>Digitaria</taxon>
    </lineage>
</organism>
<comment type="caution">
    <text evidence="2">The sequence shown here is derived from an EMBL/GenBank/DDBJ whole genome shotgun (WGS) entry which is preliminary data.</text>
</comment>
<dbReference type="Proteomes" id="UP000636709">
    <property type="component" value="Unassembled WGS sequence"/>
</dbReference>
<comment type="similarity">
    <text evidence="1">Belongs to the ARG7 family.</text>
</comment>
<accession>A0A835BBP7</accession>
<dbReference type="GO" id="GO:0009733">
    <property type="term" value="P:response to auxin"/>
    <property type="evidence" value="ECO:0007669"/>
    <property type="project" value="InterPro"/>
</dbReference>
<dbReference type="EMBL" id="JACEFO010001897">
    <property type="protein sequence ID" value="KAF8695385.1"/>
    <property type="molecule type" value="Genomic_DNA"/>
</dbReference>
<sequence length="250" mass="27754">MEYERVRPDYIIVPAPACQTLLHHPLLASSISSTSIHSHARSLSRSRRPTLVAKGIHSDRARVMGDDGGATKTAAAATTTGMKQITRLRELLHKWQTMAMGVGAKEQEQQRGEDDDVEVVASAIPPFVMRRLQRAETVESMLSDDEGSLNSPEPPPDVPRGYCPVYVGPEQRRFVIPTSYLAHPVFRLLLDKAEEEFGFRHEGALEIPCETEAFKYILQCVQRHDNGLAADEANHPDMALKQEAAAMHHA</sequence>
<dbReference type="OrthoDB" id="1916968at2759"/>
<proteinExistence type="inferred from homology"/>
<keyword evidence="3" id="KW-1185">Reference proteome</keyword>
<dbReference type="PANTHER" id="PTHR31374">
    <property type="entry name" value="AUXIN-INDUCED PROTEIN-LIKE-RELATED"/>
    <property type="match status" value="1"/>
</dbReference>
<reference evidence="2" key="1">
    <citation type="submission" date="2020-07" db="EMBL/GenBank/DDBJ databases">
        <title>Genome sequence and genetic diversity analysis of an under-domesticated orphan crop, white fonio (Digitaria exilis).</title>
        <authorList>
            <person name="Bennetzen J.L."/>
            <person name="Chen S."/>
            <person name="Ma X."/>
            <person name="Wang X."/>
            <person name="Yssel A.E.J."/>
            <person name="Chaluvadi S.R."/>
            <person name="Johnson M."/>
            <person name="Gangashetty P."/>
            <person name="Hamidou F."/>
            <person name="Sanogo M.D."/>
            <person name="Zwaenepoel A."/>
            <person name="Wallace J."/>
            <person name="Van De Peer Y."/>
            <person name="Van Deynze A."/>
        </authorList>
    </citation>
    <scope>NUCLEOTIDE SEQUENCE</scope>
    <source>
        <tissue evidence="2">Leaves</tissue>
    </source>
</reference>
<dbReference type="PANTHER" id="PTHR31374:SF7">
    <property type="entry name" value="SAUR-LIKE AUXIN-RESPONSIVE PROTEIN FAMILY"/>
    <property type="match status" value="1"/>
</dbReference>
<protein>
    <recommendedName>
        <fullName evidence="4">Small auxin up regulated protein</fullName>
    </recommendedName>
</protein>
<evidence type="ECO:0008006" key="4">
    <source>
        <dbReference type="Google" id="ProtNLM"/>
    </source>
</evidence>
<dbReference type="Pfam" id="PF02519">
    <property type="entry name" value="Auxin_inducible"/>
    <property type="match status" value="1"/>
</dbReference>
<dbReference type="InterPro" id="IPR003676">
    <property type="entry name" value="SAUR_fam"/>
</dbReference>
<evidence type="ECO:0000313" key="3">
    <source>
        <dbReference type="Proteomes" id="UP000636709"/>
    </source>
</evidence>